<dbReference type="Gene3D" id="1.10.287.3160">
    <property type="match status" value="1"/>
</dbReference>
<dbReference type="EMBL" id="VWYW01000269">
    <property type="protein sequence ID" value="NXF08281.1"/>
    <property type="molecule type" value="Genomic_DNA"/>
</dbReference>
<sequence>SEDTQSSCHRKVRPSTATHFSESEKNSLMKSVILPELATVLKDALTAARHSITCVAQGRSHSAKHPSVPIIEVPVVPLEASGSRSQTFESDHMDSLKNQTASGKEKPEPDKALEVESAPEDGEVASESPHQEGLDPLRKFDMKNQNYLFKHIKRVLMLKSSKSECTSEELLIPSEEGKVDNALPIHSAVEDLICRIWGNPEAKHEAPAVLRKLYPFPVDKAALWGTLPEVDRVLVTGGSVLSVPDDMDALPKDRTDRKVEEAIKRSFKLVAAQLGVSIYCTYASKALLIWLEEERARFKKKWVPSGAMQRKRRLCKIAANFIHDAAEDSLRLTAKNMACLTVAWRAVWLRSWTSSLDLKCKLLSLPYTGGKLFGESLVQIMKDFSEHKPSLHQMKKKSSVGSSSFSYPHKCLSSLRSPPKFKGGKGKYKVSQSLHAKYEKTSHFQRDTRPSRGTF</sequence>
<feature type="non-terminal residue" evidence="3">
    <location>
        <position position="1"/>
    </location>
</feature>
<dbReference type="AlphaFoldDB" id="A0A7K8QRN5"/>
<keyword evidence="4" id="KW-1185">Reference proteome</keyword>
<evidence type="ECO:0000259" key="2">
    <source>
        <dbReference type="Pfam" id="PF11560"/>
    </source>
</evidence>
<comment type="caution">
    <text evidence="3">The sequence shown here is derived from an EMBL/GenBank/DDBJ whole genome shotgun (WGS) entry which is preliminary data.</text>
</comment>
<dbReference type="Proteomes" id="UP000567624">
    <property type="component" value="Unassembled WGS sequence"/>
</dbReference>
<dbReference type="Pfam" id="PF11560">
    <property type="entry name" value="LAP2alpha"/>
    <property type="match status" value="1"/>
</dbReference>
<feature type="region of interest" description="Disordered" evidence="1">
    <location>
        <begin position="436"/>
        <end position="455"/>
    </location>
</feature>
<feature type="non-terminal residue" evidence="3">
    <location>
        <position position="455"/>
    </location>
</feature>
<feature type="region of interest" description="Disordered" evidence="1">
    <location>
        <begin position="1"/>
        <end position="25"/>
    </location>
</feature>
<feature type="domain" description="Lamina-associated polypeptide 2 alpha C-terminal" evidence="2">
    <location>
        <begin position="181"/>
        <end position="383"/>
    </location>
</feature>
<protein>
    <submittedName>
        <fullName evidence="3">LAP2A protein</fullName>
    </submittedName>
</protein>
<evidence type="ECO:0000313" key="4">
    <source>
        <dbReference type="Proteomes" id="UP000567624"/>
    </source>
</evidence>
<reference evidence="3 4" key="1">
    <citation type="submission" date="2019-09" db="EMBL/GenBank/DDBJ databases">
        <title>Bird 10,000 Genomes (B10K) Project - Family phase.</title>
        <authorList>
            <person name="Zhang G."/>
        </authorList>
    </citation>
    <scope>NUCLEOTIDE SEQUENCE [LARGE SCALE GENOMIC DNA]</scope>
    <source>
        <strain evidence="3">B10K-CU-031-20</strain>
    </source>
</reference>
<dbReference type="InterPro" id="IPR021623">
    <property type="entry name" value="LAP2alpha_C"/>
</dbReference>
<evidence type="ECO:0000313" key="3">
    <source>
        <dbReference type="EMBL" id="NXF08281.1"/>
    </source>
</evidence>
<feature type="region of interest" description="Disordered" evidence="1">
    <location>
        <begin position="81"/>
        <end position="136"/>
    </location>
</feature>
<accession>A0A7K8QRN5</accession>
<organism evidence="3 4">
    <name type="scientific">Smithornis capensis</name>
    <dbReference type="NCBI Taxonomy" id="363769"/>
    <lineage>
        <taxon>Eukaryota</taxon>
        <taxon>Metazoa</taxon>
        <taxon>Chordata</taxon>
        <taxon>Craniata</taxon>
        <taxon>Vertebrata</taxon>
        <taxon>Euteleostomi</taxon>
        <taxon>Archelosauria</taxon>
        <taxon>Archosauria</taxon>
        <taxon>Dinosauria</taxon>
        <taxon>Saurischia</taxon>
        <taxon>Theropoda</taxon>
        <taxon>Coelurosauria</taxon>
        <taxon>Aves</taxon>
        <taxon>Neognathae</taxon>
        <taxon>Neoaves</taxon>
        <taxon>Telluraves</taxon>
        <taxon>Australaves</taxon>
        <taxon>Passeriformes</taxon>
        <taxon>Eurylaimidae</taxon>
        <taxon>Smithornis</taxon>
    </lineage>
</organism>
<feature type="compositionally biased region" description="Basic and acidic residues" evidence="1">
    <location>
        <begin position="103"/>
        <end position="114"/>
    </location>
</feature>
<gene>
    <name evidence="3" type="primary">Tmpo_1</name>
    <name evidence="3" type="ORF">SMICAP_R14877</name>
</gene>
<proteinExistence type="predicted"/>
<name>A0A7K8QRN5_9PASS</name>
<evidence type="ECO:0000256" key="1">
    <source>
        <dbReference type="SAM" id="MobiDB-lite"/>
    </source>
</evidence>